<dbReference type="Proteomes" id="UP000075420">
    <property type="component" value="Unassembled WGS sequence"/>
</dbReference>
<keyword evidence="5 8" id="KW-0812">Transmembrane</keyword>
<comment type="caution">
    <text evidence="9">The sequence shown here is derived from an EMBL/GenBank/DDBJ whole genome shotgun (WGS) entry which is preliminary data.</text>
</comment>
<evidence type="ECO:0008006" key="11">
    <source>
        <dbReference type="Google" id="ProtNLM"/>
    </source>
</evidence>
<evidence type="ECO:0000256" key="2">
    <source>
        <dbReference type="ARBA" id="ARBA00009212"/>
    </source>
</evidence>
<dbReference type="GO" id="GO:0015385">
    <property type="term" value="F:sodium:proton antiporter activity"/>
    <property type="evidence" value="ECO:0007669"/>
    <property type="project" value="TreeGrafter"/>
</dbReference>
<reference evidence="9 10" key="1">
    <citation type="submission" date="2014-02" db="EMBL/GenBank/DDBJ databases">
        <title>The small core and large imbalanced accessory genome model reveals a collaborative survival strategy of Sorangium cellulosum strains in nature.</title>
        <authorList>
            <person name="Han K."/>
            <person name="Peng R."/>
            <person name="Blom J."/>
            <person name="Li Y.-Z."/>
        </authorList>
    </citation>
    <scope>NUCLEOTIDE SEQUENCE [LARGE SCALE GENOMIC DNA]</scope>
    <source>
        <strain evidence="9 10">So0157-25</strain>
    </source>
</reference>
<dbReference type="AlphaFoldDB" id="A0A150PHS5"/>
<keyword evidence="7 8" id="KW-0472">Membrane</keyword>
<evidence type="ECO:0000256" key="6">
    <source>
        <dbReference type="ARBA" id="ARBA00022989"/>
    </source>
</evidence>
<keyword evidence="3" id="KW-0813">Transport</keyword>
<evidence type="ECO:0000256" key="7">
    <source>
        <dbReference type="ARBA" id="ARBA00023136"/>
    </source>
</evidence>
<dbReference type="GO" id="GO:0005886">
    <property type="term" value="C:plasma membrane"/>
    <property type="evidence" value="ECO:0007669"/>
    <property type="project" value="UniProtKB-SubCell"/>
</dbReference>
<dbReference type="PANTHER" id="PTHR34702">
    <property type="entry name" value="NA(+)/H(+) ANTIPORTER SUBUNIT F1"/>
    <property type="match status" value="1"/>
</dbReference>
<dbReference type="EMBL" id="JELY01001594">
    <property type="protein sequence ID" value="KYF55237.1"/>
    <property type="molecule type" value="Genomic_DNA"/>
</dbReference>
<dbReference type="Pfam" id="PF04066">
    <property type="entry name" value="MrpF_PhaF"/>
    <property type="match status" value="1"/>
</dbReference>
<feature type="transmembrane region" description="Helical" evidence="8">
    <location>
        <begin position="18"/>
        <end position="40"/>
    </location>
</feature>
<evidence type="ECO:0000256" key="4">
    <source>
        <dbReference type="ARBA" id="ARBA00022475"/>
    </source>
</evidence>
<accession>A0A150PHS5</accession>
<organism evidence="9 10">
    <name type="scientific">Sorangium cellulosum</name>
    <name type="common">Polyangium cellulosum</name>
    <dbReference type="NCBI Taxonomy" id="56"/>
    <lineage>
        <taxon>Bacteria</taxon>
        <taxon>Pseudomonadati</taxon>
        <taxon>Myxococcota</taxon>
        <taxon>Polyangia</taxon>
        <taxon>Polyangiales</taxon>
        <taxon>Polyangiaceae</taxon>
        <taxon>Sorangium</taxon>
    </lineage>
</organism>
<evidence type="ECO:0000313" key="9">
    <source>
        <dbReference type="EMBL" id="KYF55237.1"/>
    </source>
</evidence>
<comment type="similarity">
    <text evidence="2">Belongs to the CPA3 antiporters (TC 2.A.63) subunit F family.</text>
</comment>
<name>A0A150PHS5_SORCE</name>
<proteinExistence type="inferred from homology"/>
<protein>
    <recommendedName>
        <fullName evidence="11">Cation:proton antiporter</fullName>
    </recommendedName>
</protein>
<dbReference type="PANTHER" id="PTHR34702:SF1">
    <property type="entry name" value="NA(+)_H(+) ANTIPORTER SUBUNIT F"/>
    <property type="match status" value="1"/>
</dbReference>
<evidence type="ECO:0000256" key="1">
    <source>
        <dbReference type="ARBA" id="ARBA00004651"/>
    </source>
</evidence>
<evidence type="ECO:0000313" key="10">
    <source>
        <dbReference type="Proteomes" id="UP000075420"/>
    </source>
</evidence>
<dbReference type="InterPro" id="IPR007208">
    <property type="entry name" value="MrpF/PhaF-like"/>
</dbReference>
<evidence type="ECO:0000256" key="8">
    <source>
        <dbReference type="SAM" id="Phobius"/>
    </source>
</evidence>
<sequence length="72" mass="7530">MLLCVIRICRGPSLLDQVLAFDCLVLDVVGAVLVLSVLLGTALFIDVILVITLLGFVGTIALAAYVEGSLVD</sequence>
<keyword evidence="4" id="KW-1003">Cell membrane</keyword>
<keyword evidence="6 8" id="KW-1133">Transmembrane helix</keyword>
<comment type="subcellular location">
    <subcellularLocation>
        <location evidence="1">Cell membrane</location>
        <topology evidence="1">Multi-pass membrane protein</topology>
    </subcellularLocation>
</comment>
<feature type="transmembrane region" description="Helical" evidence="8">
    <location>
        <begin position="47"/>
        <end position="66"/>
    </location>
</feature>
<gene>
    <name evidence="9" type="ORF">BE08_06025</name>
</gene>
<evidence type="ECO:0000256" key="3">
    <source>
        <dbReference type="ARBA" id="ARBA00022448"/>
    </source>
</evidence>
<evidence type="ECO:0000256" key="5">
    <source>
        <dbReference type="ARBA" id="ARBA00022692"/>
    </source>
</evidence>